<sequence length="204" mass="20721">MDQMDVVPPAPAAPSAAYVTTRQHLAFPPLVPTPALPAAALSSSLATSTGYGPEVAIPELIQHITTTIMPGFTLPAAPPEGTASRIPAAAGGPPPEHPAATASAAAIVMALAAAMPAPAPQEEAPREAVACGRVFRKGDIIYRCATCALDSTCVLCGPCFNAQDHSGHTTFVYTSLGGGCCDCGDREAWVIPLKCGIHGQISLP</sequence>
<dbReference type="PANTHER" id="PTHR21497:SF24">
    <property type="entry name" value="E3 UBIQUITIN-PROTEIN LIGASE UBR1"/>
    <property type="match status" value="1"/>
</dbReference>
<proteinExistence type="inferred from homology"/>
<dbReference type="Pfam" id="PF02207">
    <property type="entry name" value="zf-UBR"/>
    <property type="match status" value="1"/>
</dbReference>
<keyword evidence="6 9" id="KW-0862">Zinc</keyword>
<evidence type="ECO:0000256" key="10">
    <source>
        <dbReference type="SAM" id="MobiDB-lite"/>
    </source>
</evidence>
<dbReference type="GO" id="GO:0071596">
    <property type="term" value="P:ubiquitin-dependent protein catabolic process via the N-end rule pathway"/>
    <property type="evidence" value="ECO:0007669"/>
    <property type="project" value="UniProtKB-UniRule"/>
</dbReference>
<feature type="region of interest" description="Disordered" evidence="10">
    <location>
        <begin position="75"/>
        <end position="97"/>
    </location>
</feature>
<evidence type="ECO:0000256" key="3">
    <source>
        <dbReference type="ARBA" id="ARBA00022723"/>
    </source>
</evidence>
<organism evidence="12 13">
    <name type="scientific">Allomyces macrogynus (strain ATCC 38327)</name>
    <name type="common">Allomyces javanicus var. macrogynus</name>
    <dbReference type="NCBI Taxonomy" id="578462"/>
    <lineage>
        <taxon>Eukaryota</taxon>
        <taxon>Fungi</taxon>
        <taxon>Fungi incertae sedis</taxon>
        <taxon>Blastocladiomycota</taxon>
        <taxon>Blastocladiomycetes</taxon>
        <taxon>Blastocladiales</taxon>
        <taxon>Blastocladiaceae</taxon>
        <taxon>Allomyces</taxon>
    </lineage>
</organism>
<dbReference type="STRING" id="578462.A0A0L0SA26"/>
<dbReference type="Proteomes" id="UP000054350">
    <property type="component" value="Unassembled WGS sequence"/>
</dbReference>
<evidence type="ECO:0000259" key="11">
    <source>
        <dbReference type="PROSITE" id="PS51157"/>
    </source>
</evidence>
<dbReference type="EMBL" id="GG745334">
    <property type="protein sequence ID" value="KNE59443.1"/>
    <property type="molecule type" value="Genomic_DNA"/>
</dbReference>
<dbReference type="GO" id="GO:0000151">
    <property type="term" value="C:ubiquitin ligase complex"/>
    <property type="evidence" value="ECO:0007669"/>
    <property type="project" value="TreeGrafter"/>
</dbReference>
<dbReference type="UniPathway" id="UPA00143"/>
<keyword evidence="13" id="KW-1185">Reference proteome</keyword>
<dbReference type="Gene3D" id="2.10.110.30">
    <property type="match status" value="1"/>
</dbReference>
<dbReference type="PROSITE" id="PS51157">
    <property type="entry name" value="ZF_UBR"/>
    <property type="match status" value="1"/>
</dbReference>
<comment type="pathway">
    <text evidence="9">Protein modification; protein ubiquitination.</text>
</comment>
<protein>
    <recommendedName>
        <fullName evidence="9">E3 ubiquitin-protein ligase</fullName>
        <ecNumber evidence="9">2.3.2.27</ecNumber>
    </recommendedName>
</protein>
<keyword evidence="4 9" id="KW-0863">Zinc-finger</keyword>
<evidence type="ECO:0000313" key="12">
    <source>
        <dbReference type="EMBL" id="KNE59443.1"/>
    </source>
</evidence>
<dbReference type="PANTHER" id="PTHR21497">
    <property type="entry name" value="UBIQUITIN LIGASE E3 ALPHA-RELATED"/>
    <property type="match status" value="1"/>
</dbReference>
<dbReference type="GO" id="GO:0008270">
    <property type="term" value="F:zinc ion binding"/>
    <property type="evidence" value="ECO:0007669"/>
    <property type="project" value="UniProtKB-UniRule"/>
</dbReference>
<dbReference type="GO" id="GO:0061630">
    <property type="term" value="F:ubiquitin protein ligase activity"/>
    <property type="evidence" value="ECO:0007669"/>
    <property type="project" value="UniProtKB-UniRule"/>
</dbReference>
<name>A0A0L0SA26_ALLM3</name>
<evidence type="ECO:0000256" key="5">
    <source>
        <dbReference type="ARBA" id="ARBA00022786"/>
    </source>
</evidence>
<dbReference type="InterPro" id="IPR003126">
    <property type="entry name" value="Znf_UBR"/>
</dbReference>
<keyword evidence="2 9" id="KW-0808">Transferase</keyword>
<dbReference type="SMART" id="SM00396">
    <property type="entry name" value="ZnF_UBR1"/>
    <property type="match status" value="1"/>
</dbReference>
<gene>
    <name evidence="12" type="ORF">AMAG_03723</name>
</gene>
<evidence type="ECO:0000256" key="6">
    <source>
        <dbReference type="ARBA" id="ARBA00022833"/>
    </source>
</evidence>
<reference evidence="12 13" key="1">
    <citation type="submission" date="2009-11" db="EMBL/GenBank/DDBJ databases">
        <title>Annotation of Allomyces macrogynus ATCC 38327.</title>
        <authorList>
            <consortium name="The Broad Institute Genome Sequencing Platform"/>
            <person name="Russ C."/>
            <person name="Cuomo C."/>
            <person name="Burger G."/>
            <person name="Gray M.W."/>
            <person name="Holland P.W.H."/>
            <person name="King N."/>
            <person name="Lang F.B.F."/>
            <person name="Roger A.J."/>
            <person name="Ruiz-Trillo I."/>
            <person name="Young S.K."/>
            <person name="Zeng Q."/>
            <person name="Gargeya S."/>
            <person name="Fitzgerald M."/>
            <person name="Haas B."/>
            <person name="Abouelleil A."/>
            <person name="Alvarado L."/>
            <person name="Arachchi H.M."/>
            <person name="Berlin A."/>
            <person name="Chapman S.B."/>
            <person name="Gearin G."/>
            <person name="Goldberg J."/>
            <person name="Griggs A."/>
            <person name="Gujja S."/>
            <person name="Hansen M."/>
            <person name="Heiman D."/>
            <person name="Howarth C."/>
            <person name="Larimer J."/>
            <person name="Lui A."/>
            <person name="MacDonald P.J.P."/>
            <person name="McCowen C."/>
            <person name="Montmayeur A."/>
            <person name="Murphy C."/>
            <person name="Neiman D."/>
            <person name="Pearson M."/>
            <person name="Priest M."/>
            <person name="Roberts A."/>
            <person name="Saif S."/>
            <person name="Shea T."/>
            <person name="Sisk P."/>
            <person name="Stolte C."/>
            <person name="Sykes S."/>
            <person name="Wortman J."/>
            <person name="Nusbaum C."/>
            <person name="Birren B."/>
        </authorList>
    </citation>
    <scope>NUCLEOTIDE SEQUENCE [LARGE SCALE GENOMIC DNA]</scope>
    <source>
        <strain evidence="12 13">ATCC 38327</strain>
    </source>
</reference>
<accession>A0A0L0SA26</accession>
<evidence type="ECO:0000256" key="4">
    <source>
        <dbReference type="ARBA" id="ARBA00022771"/>
    </source>
</evidence>
<keyword evidence="5 9" id="KW-0833">Ubl conjugation pathway</keyword>
<comment type="function">
    <text evidence="9">Ubiquitin ligase protein which is a component of the N-end rule pathway. Recognizes and binds to proteins bearing specific N-terminal residues that are destabilizing according to the N-end rule, leading to their ubiquitination and subsequent degradation.</text>
</comment>
<evidence type="ECO:0000256" key="8">
    <source>
        <dbReference type="PROSITE-ProRule" id="PRU00508"/>
    </source>
</evidence>
<dbReference type="eggNOG" id="KOG1140">
    <property type="taxonomic scope" value="Eukaryota"/>
</dbReference>
<reference evidence="13" key="2">
    <citation type="submission" date="2009-11" db="EMBL/GenBank/DDBJ databases">
        <title>The Genome Sequence of Allomyces macrogynus strain ATCC 38327.</title>
        <authorList>
            <consortium name="The Broad Institute Genome Sequencing Platform"/>
            <person name="Russ C."/>
            <person name="Cuomo C."/>
            <person name="Shea T."/>
            <person name="Young S.K."/>
            <person name="Zeng Q."/>
            <person name="Koehrsen M."/>
            <person name="Haas B."/>
            <person name="Borodovsky M."/>
            <person name="Guigo R."/>
            <person name="Alvarado L."/>
            <person name="Berlin A."/>
            <person name="Borenstein D."/>
            <person name="Chen Z."/>
            <person name="Engels R."/>
            <person name="Freedman E."/>
            <person name="Gellesch M."/>
            <person name="Goldberg J."/>
            <person name="Griggs A."/>
            <person name="Gujja S."/>
            <person name="Heiman D."/>
            <person name="Hepburn T."/>
            <person name="Howarth C."/>
            <person name="Jen D."/>
            <person name="Larson L."/>
            <person name="Lewis B."/>
            <person name="Mehta T."/>
            <person name="Park D."/>
            <person name="Pearson M."/>
            <person name="Roberts A."/>
            <person name="Saif S."/>
            <person name="Shenoy N."/>
            <person name="Sisk P."/>
            <person name="Stolte C."/>
            <person name="Sykes S."/>
            <person name="Walk T."/>
            <person name="White J."/>
            <person name="Yandava C."/>
            <person name="Burger G."/>
            <person name="Gray M.W."/>
            <person name="Holland P.W.H."/>
            <person name="King N."/>
            <person name="Lang F.B.F."/>
            <person name="Roger A.J."/>
            <person name="Ruiz-Trillo I."/>
            <person name="Lander E."/>
            <person name="Nusbaum C."/>
        </authorList>
    </citation>
    <scope>NUCLEOTIDE SEQUENCE [LARGE SCALE GENOMIC DNA]</scope>
    <source>
        <strain evidence="13">ATCC 38327</strain>
    </source>
</reference>
<keyword evidence="3 9" id="KW-0479">Metal-binding</keyword>
<dbReference type="EC" id="2.3.2.27" evidence="9"/>
<comment type="similarity">
    <text evidence="7 9">Belongs to the E3 ubiquitin-protein ligase UBR1-like family.</text>
</comment>
<comment type="catalytic activity">
    <reaction evidence="1 9">
        <text>S-ubiquitinyl-[E2 ubiquitin-conjugating enzyme]-L-cysteine + [acceptor protein]-L-lysine = [E2 ubiquitin-conjugating enzyme]-L-cysteine + N(6)-ubiquitinyl-[acceptor protein]-L-lysine.</text>
        <dbReference type="EC" id="2.3.2.27"/>
    </reaction>
</comment>
<dbReference type="GO" id="GO:0005737">
    <property type="term" value="C:cytoplasm"/>
    <property type="evidence" value="ECO:0007669"/>
    <property type="project" value="TreeGrafter"/>
</dbReference>
<evidence type="ECO:0000313" key="13">
    <source>
        <dbReference type="Proteomes" id="UP000054350"/>
    </source>
</evidence>
<dbReference type="VEuPathDB" id="FungiDB:AMAG_03723"/>
<feature type="zinc finger region" description="UBR-type" evidence="8">
    <location>
        <begin position="129"/>
        <end position="200"/>
    </location>
</feature>
<feature type="domain" description="UBR-type" evidence="11">
    <location>
        <begin position="129"/>
        <end position="200"/>
    </location>
</feature>
<dbReference type="GO" id="GO:0016567">
    <property type="term" value="P:protein ubiquitination"/>
    <property type="evidence" value="ECO:0007669"/>
    <property type="project" value="UniProtKB-UniRule"/>
</dbReference>
<evidence type="ECO:0000256" key="7">
    <source>
        <dbReference type="ARBA" id="ARBA00046341"/>
    </source>
</evidence>
<evidence type="ECO:0000256" key="2">
    <source>
        <dbReference type="ARBA" id="ARBA00022679"/>
    </source>
</evidence>
<evidence type="ECO:0000256" key="9">
    <source>
        <dbReference type="RuleBase" id="RU366018"/>
    </source>
</evidence>
<dbReference type="OrthoDB" id="26387at2759"/>
<dbReference type="AlphaFoldDB" id="A0A0L0SA26"/>
<dbReference type="InterPro" id="IPR039164">
    <property type="entry name" value="UBR1-like"/>
</dbReference>
<dbReference type="CDD" id="cd19673">
    <property type="entry name" value="UBR-box_UBR3"/>
    <property type="match status" value="1"/>
</dbReference>
<evidence type="ECO:0000256" key="1">
    <source>
        <dbReference type="ARBA" id="ARBA00000900"/>
    </source>
</evidence>
<dbReference type="FunFam" id="2.10.110.30:FF:000001">
    <property type="entry name" value="E3 ubiquitin-protein ligase UBR2 isoform 1"/>
    <property type="match status" value="1"/>
</dbReference>